<name>A0ABQ5MW18_9MICC</name>
<dbReference type="EMBL" id="BRVS01000013">
    <property type="protein sequence ID" value="GLB68144.1"/>
    <property type="molecule type" value="Genomic_DNA"/>
</dbReference>
<protein>
    <recommendedName>
        <fullName evidence="5">Cobalamin biosynthesis protein CbiX</fullName>
    </recommendedName>
</protein>
<gene>
    <name evidence="3" type="ORF">AHIS1636_25860</name>
</gene>
<dbReference type="Pfam" id="PF01903">
    <property type="entry name" value="CbiX"/>
    <property type="match status" value="1"/>
</dbReference>
<dbReference type="PANTHER" id="PTHR33542">
    <property type="entry name" value="SIROHYDROCHLORIN FERROCHELATASE, CHLOROPLASTIC"/>
    <property type="match status" value="1"/>
</dbReference>
<dbReference type="RefSeq" id="WP_264796246.1">
    <property type="nucleotide sequence ID" value="NZ_BRVS01000013.1"/>
</dbReference>
<accession>A0ABQ5MW18</accession>
<evidence type="ECO:0000313" key="4">
    <source>
        <dbReference type="Proteomes" id="UP001209654"/>
    </source>
</evidence>
<dbReference type="InterPro" id="IPR050963">
    <property type="entry name" value="Sirohydro_Cobaltochel/CbiX"/>
</dbReference>
<evidence type="ECO:0000313" key="3">
    <source>
        <dbReference type="EMBL" id="GLB68144.1"/>
    </source>
</evidence>
<dbReference type="SUPFAM" id="SSF53800">
    <property type="entry name" value="Chelatase"/>
    <property type="match status" value="1"/>
</dbReference>
<evidence type="ECO:0000256" key="1">
    <source>
        <dbReference type="ARBA" id="ARBA00022723"/>
    </source>
</evidence>
<keyword evidence="4" id="KW-1185">Reference proteome</keyword>
<dbReference type="Gene3D" id="3.40.50.1400">
    <property type="match status" value="2"/>
</dbReference>
<sequence>MSTPTGLLMPRRPVRARLPQPELATTPDAFACEPWGGLVPAQAATALVAASHGTASPAGQAAIGGLVEAVARRRPDLAVREAFVDVQQPDVPAVLAGLREETRVVPLLLSAGYHVHVDLAEAAEASQQVSVTRALGPDQRLVKVLARRLQQAGLRRGDRVVLACAGSTDARAVSDCEATARMLSGFLGIDVAAGYISAAEPELKTAVAAERARIARRRLAGRHARVVVASYLLAPGYFASLAAGSGADLVSRPLLVPDEEPPKELVDLVLDRFAAG</sequence>
<keyword evidence="2" id="KW-0456">Lyase</keyword>
<dbReference type="InterPro" id="IPR002762">
    <property type="entry name" value="CbiX-like"/>
</dbReference>
<dbReference type="PANTHER" id="PTHR33542:SF5">
    <property type="entry name" value="FERROCHELATASE CHE1"/>
    <property type="match status" value="1"/>
</dbReference>
<organism evidence="3 4">
    <name type="scientific">Arthrobacter mangrovi</name>
    <dbReference type="NCBI Taxonomy" id="2966350"/>
    <lineage>
        <taxon>Bacteria</taxon>
        <taxon>Bacillati</taxon>
        <taxon>Actinomycetota</taxon>
        <taxon>Actinomycetes</taxon>
        <taxon>Micrococcales</taxon>
        <taxon>Micrococcaceae</taxon>
        <taxon>Arthrobacter</taxon>
    </lineage>
</organism>
<evidence type="ECO:0008006" key="5">
    <source>
        <dbReference type="Google" id="ProtNLM"/>
    </source>
</evidence>
<evidence type="ECO:0000256" key="2">
    <source>
        <dbReference type="ARBA" id="ARBA00023239"/>
    </source>
</evidence>
<dbReference type="Proteomes" id="UP001209654">
    <property type="component" value="Unassembled WGS sequence"/>
</dbReference>
<keyword evidence="1" id="KW-0479">Metal-binding</keyword>
<comment type="caution">
    <text evidence="3">The sequence shown here is derived from an EMBL/GenBank/DDBJ whole genome shotgun (WGS) entry which is preliminary data.</text>
</comment>
<dbReference type="CDD" id="cd03416">
    <property type="entry name" value="CbiX_SirB_N"/>
    <property type="match status" value="1"/>
</dbReference>
<reference evidence="3 4" key="1">
    <citation type="journal article" date="2023" name="Int. J. Syst. Evol. Microbiol.">
        <title>Arthrobacter mangrovi sp. nov., an actinobacterium isolated from the rhizosphere of a mangrove.</title>
        <authorList>
            <person name="Hamada M."/>
            <person name="Saitou S."/>
            <person name="Enomoto N."/>
            <person name="Nanri K."/>
            <person name="Hidaka K."/>
            <person name="Miura T."/>
            <person name="Tamura T."/>
        </authorList>
    </citation>
    <scope>NUCLEOTIDE SEQUENCE [LARGE SCALE GENOMIC DNA]</scope>
    <source>
        <strain evidence="3 4">NBRC 112813</strain>
    </source>
</reference>
<proteinExistence type="predicted"/>